<organism evidence="8 9">
    <name type="scientific">Treponema peruense</name>
    <dbReference type="NCBI Taxonomy" id="2787628"/>
    <lineage>
        <taxon>Bacteria</taxon>
        <taxon>Pseudomonadati</taxon>
        <taxon>Spirochaetota</taxon>
        <taxon>Spirochaetia</taxon>
        <taxon>Spirochaetales</taxon>
        <taxon>Treponemataceae</taxon>
        <taxon>Treponema</taxon>
    </lineage>
</organism>
<dbReference type="GO" id="GO:0016020">
    <property type="term" value="C:membrane"/>
    <property type="evidence" value="ECO:0007669"/>
    <property type="project" value="TreeGrafter"/>
</dbReference>
<keyword evidence="2" id="KW-0479">Metal-binding</keyword>
<evidence type="ECO:0000313" key="9">
    <source>
        <dbReference type="Proteomes" id="UP000595224"/>
    </source>
</evidence>
<dbReference type="RefSeq" id="WP_198442568.1">
    <property type="nucleotide sequence ID" value="NZ_CBCSHE010000005.1"/>
</dbReference>
<gene>
    <name evidence="8" type="ORF">IWA51_11990</name>
</gene>
<keyword evidence="5 6" id="KW-0482">Metalloprotease</keyword>
<evidence type="ECO:0000259" key="7">
    <source>
        <dbReference type="Pfam" id="PF01435"/>
    </source>
</evidence>
<dbReference type="AlphaFoldDB" id="A0A7T3V5B0"/>
<evidence type="ECO:0000256" key="3">
    <source>
        <dbReference type="ARBA" id="ARBA00022801"/>
    </source>
</evidence>
<evidence type="ECO:0000256" key="1">
    <source>
        <dbReference type="ARBA" id="ARBA00022670"/>
    </source>
</evidence>
<dbReference type="GO" id="GO:0051603">
    <property type="term" value="P:proteolysis involved in protein catabolic process"/>
    <property type="evidence" value="ECO:0007669"/>
    <property type="project" value="TreeGrafter"/>
</dbReference>
<dbReference type="InterPro" id="IPR001915">
    <property type="entry name" value="Peptidase_M48"/>
</dbReference>
<dbReference type="Pfam" id="PF01435">
    <property type="entry name" value="Peptidase_M48"/>
    <property type="match status" value="1"/>
</dbReference>
<dbReference type="CDD" id="cd07324">
    <property type="entry name" value="M48C_Oma1-like"/>
    <property type="match status" value="1"/>
</dbReference>
<keyword evidence="9" id="KW-1185">Reference proteome</keyword>
<feature type="domain" description="Peptidase M48" evidence="7">
    <location>
        <begin position="115"/>
        <end position="290"/>
    </location>
</feature>
<evidence type="ECO:0000256" key="4">
    <source>
        <dbReference type="ARBA" id="ARBA00022833"/>
    </source>
</evidence>
<evidence type="ECO:0000256" key="6">
    <source>
        <dbReference type="RuleBase" id="RU003983"/>
    </source>
</evidence>
<comment type="cofactor">
    <cofactor evidence="6">
        <name>Zn(2+)</name>
        <dbReference type="ChEBI" id="CHEBI:29105"/>
    </cofactor>
    <text evidence="6">Binds 1 zinc ion per subunit.</text>
</comment>
<keyword evidence="3 6" id="KW-0378">Hydrolase</keyword>
<dbReference type="KEGG" id="tper:IWA51_11990"/>
<dbReference type="PANTHER" id="PTHR22726:SF1">
    <property type="entry name" value="METALLOENDOPEPTIDASE OMA1, MITOCHONDRIAL"/>
    <property type="match status" value="1"/>
</dbReference>
<dbReference type="GO" id="GO:0046872">
    <property type="term" value="F:metal ion binding"/>
    <property type="evidence" value="ECO:0007669"/>
    <property type="project" value="UniProtKB-KW"/>
</dbReference>
<proteinExistence type="inferred from homology"/>
<evidence type="ECO:0000256" key="2">
    <source>
        <dbReference type="ARBA" id="ARBA00022723"/>
    </source>
</evidence>
<evidence type="ECO:0000256" key="5">
    <source>
        <dbReference type="ARBA" id="ARBA00023049"/>
    </source>
</evidence>
<dbReference type="GO" id="GO:0004222">
    <property type="term" value="F:metalloendopeptidase activity"/>
    <property type="evidence" value="ECO:0007669"/>
    <property type="project" value="InterPro"/>
</dbReference>
<dbReference type="PANTHER" id="PTHR22726">
    <property type="entry name" value="METALLOENDOPEPTIDASE OMA1"/>
    <property type="match status" value="1"/>
</dbReference>
<comment type="similarity">
    <text evidence="6">Belongs to the peptidase M48 family.</text>
</comment>
<dbReference type="Proteomes" id="UP000595224">
    <property type="component" value="Chromosome"/>
</dbReference>
<dbReference type="Gene3D" id="3.30.2010.10">
    <property type="entry name" value="Metalloproteases ('zincins'), catalytic domain"/>
    <property type="match status" value="1"/>
</dbReference>
<keyword evidence="1 6" id="KW-0645">Protease</keyword>
<evidence type="ECO:0000313" key="8">
    <source>
        <dbReference type="EMBL" id="QQA00954.1"/>
    </source>
</evidence>
<keyword evidence="4 6" id="KW-0862">Zinc</keyword>
<sequence>MSKRANLYAKNFLAAAVVLSSAVFYSCQTFTNVVSVGTAVLAVAGGVTGVIDSNTASAIIDSSASVAAAAEEVSPQQEYYLGRAVAGTLLKNYGAYQNETATEYLNYVCHVLTVNSPQPELYKGYYVQILDSNEINAFGTSGGHILVTKGLIQNVKSEDEIAAVLAHEIAHIQLKHSIKAIKSSRTTDAVFKTSGAVLTALTDGDDNTVELIKSFDSTVGKAISNMVDKGYSQDNEFAADKYALSLLDAAGYDVQAMDEMLEMLGQKSKAKSGFGKTHPKPKKRIKNLSKEYKKYASCKTQSMRTERFEEVWSVL</sequence>
<reference evidence="8 9" key="1">
    <citation type="submission" date="2020-11" db="EMBL/GenBank/DDBJ databases">
        <title>Treponema Peruensis nv. sp., first commensal Treponema isolated from human feces.</title>
        <authorList>
            <person name="Belkhou C."/>
            <person name="Raes J."/>
        </authorList>
    </citation>
    <scope>NUCLEOTIDE SEQUENCE [LARGE SCALE GENOMIC DNA]</scope>
    <source>
        <strain evidence="8 9">RCC2812</strain>
    </source>
</reference>
<accession>A0A7T3V5B0</accession>
<name>A0A7T3V5B0_9SPIR</name>
<dbReference type="EMBL" id="CP064936">
    <property type="protein sequence ID" value="QQA00954.1"/>
    <property type="molecule type" value="Genomic_DNA"/>
</dbReference>
<protein>
    <submittedName>
        <fullName evidence="8">M48 family metallopeptidase</fullName>
    </submittedName>
</protein>
<dbReference type="PROSITE" id="PS51257">
    <property type="entry name" value="PROKAR_LIPOPROTEIN"/>
    <property type="match status" value="1"/>
</dbReference>
<dbReference type="InterPro" id="IPR051156">
    <property type="entry name" value="Mito/Outer_Membr_Metalloprot"/>
</dbReference>